<reference evidence="1" key="1">
    <citation type="journal article" date="2014" name="Genome Biol. Evol.">
        <title>Pangenome evidence for extensive interdomain horizontal transfer affecting lineage core and shell genes in uncultured planktonic thaumarchaeota and euryarchaeota.</title>
        <authorList>
            <person name="Deschamps P."/>
            <person name="Zivanovic Y."/>
            <person name="Moreira D."/>
            <person name="Rodriguez-Valera F."/>
            <person name="Lopez-Garcia P."/>
        </authorList>
    </citation>
    <scope>NUCLEOTIDE SEQUENCE</scope>
</reference>
<accession>A0A075GIB8</accession>
<dbReference type="AlphaFoldDB" id="A0A075GIB8"/>
<proteinExistence type="predicted"/>
<organism evidence="1">
    <name type="scientific">uncultured marine group II/III euryarchaeote KM3_14_C07</name>
    <dbReference type="NCBI Taxonomy" id="1457888"/>
    <lineage>
        <taxon>Archaea</taxon>
        <taxon>Methanobacteriati</taxon>
        <taxon>Methanobacteriota</taxon>
        <taxon>environmental samples</taxon>
    </lineage>
</organism>
<evidence type="ECO:0000313" key="1">
    <source>
        <dbReference type="EMBL" id="AIF01697.1"/>
    </source>
</evidence>
<protein>
    <submittedName>
        <fullName evidence="1">Uncharacterized protein</fullName>
    </submittedName>
</protein>
<dbReference type="EMBL" id="KF900628">
    <property type="protein sequence ID" value="AIF01697.1"/>
    <property type="molecule type" value="Genomic_DNA"/>
</dbReference>
<name>A0A075GIB8_9EURY</name>
<sequence>MENPLSISTISVKPTNVPLHIGHRSWCASGKVSRANHNSTACHNRRCVQSGFTSYQINVLIEILLKVNDPIRAKRRQATSGRSIEAKQLIPRCYVKDLPAVLMGSIG</sequence>